<dbReference type="Gene3D" id="3.40.1090.10">
    <property type="entry name" value="Cytosolic phospholipase A2 catalytic domain"/>
    <property type="match status" value="1"/>
</dbReference>
<dbReference type="PROSITE" id="PS51635">
    <property type="entry name" value="PNPLA"/>
    <property type="match status" value="1"/>
</dbReference>
<feature type="region of interest" description="Disordered" evidence="5">
    <location>
        <begin position="49"/>
        <end position="88"/>
    </location>
</feature>
<dbReference type="PANTHER" id="PTHR32176:SF92">
    <property type="entry name" value="XYLOSE ISOMERASE"/>
    <property type="match status" value="1"/>
</dbReference>
<comment type="similarity">
    <text evidence="1 4">Belongs to the patatin family.</text>
</comment>
<evidence type="ECO:0000256" key="3">
    <source>
        <dbReference type="PROSITE-ProRule" id="PRU01161"/>
    </source>
</evidence>
<keyword evidence="3 4" id="KW-0378">Hydrolase</keyword>
<dbReference type="InterPro" id="IPR016035">
    <property type="entry name" value="Acyl_Trfase/lysoPLipase"/>
</dbReference>
<feature type="short sequence motif" description="DGA/G" evidence="3">
    <location>
        <begin position="294"/>
        <end position="296"/>
    </location>
</feature>
<gene>
    <name evidence="7" type="ORF">KC19_6G111600</name>
</gene>
<feature type="short sequence motif" description="GXGXXG" evidence="3">
    <location>
        <begin position="100"/>
        <end position="105"/>
    </location>
</feature>
<dbReference type="GO" id="GO:0004620">
    <property type="term" value="F:phospholipase activity"/>
    <property type="evidence" value="ECO:0007669"/>
    <property type="project" value="TreeGrafter"/>
</dbReference>
<name>A0A8T0HH75_CERPU</name>
<feature type="compositionally biased region" description="Low complexity" evidence="5">
    <location>
        <begin position="606"/>
        <end position="622"/>
    </location>
</feature>
<keyword evidence="3 4" id="KW-0442">Lipid degradation</keyword>
<keyword evidence="8" id="KW-1185">Reference proteome</keyword>
<feature type="domain" description="PNPLA" evidence="6">
    <location>
        <begin position="96"/>
        <end position="307"/>
    </location>
</feature>
<evidence type="ECO:0000256" key="5">
    <source>
        <dbReference type="SAM" id="MobiDB-lite"/>
    </source>
</evidence>
<evidence type="ECO:0000256" key="4">
    <source>
        <dbReference type="RuleBase" id="RU361262"/>
    </source>
</evidence>
<dbReference type="SUPFAM" id="SSF52151">
    <property type="entry name" value="FabD/lysophospholipase-like"/>
    <property type="match status" value="1"/>
</dbReference>
<comment type="caution">
    <text evidence="7">The sequence shown here is derived from an EMBL/GenBank/DDBJ whole genome shotgun (WGS) entry which is preliminary data.</text>
</comment>
<sequence length="666" mass="74171">MKGETVSGWSGKEPLLRRKKSANYYKLCFSLPPLSPPTSPVRRLRHAELPSGLPKTPGAPCIPKTPHTPSRTPLGKKHDGMATEPSGNRGRRVTILSIDGGGVRGIIPATILEQLESFLQELDGPEMRIVDYFDLIAGTSTGGLITAMLAAPSRENPKRPMFEAPQITEFYRKHACRIFPRYRGPFGQMRRNLKALKGPKYRAQGLDDLLSQYLDDDKFLDSMLTSVIIPSFDIKLQQPVFFSSTKAKADPLENAPLRYVCRATTAAPTYFPPVSFSLIDKSQPDRRKDYNMIDGGIAVNNPTYVAITQAIKEVRSGGMCSERVDYEGYDDLLVLSLGTGSQFHGYDAEEVAKWGVFDWMVHDGDAPLVDMVFNASSDMVDYNLNIIFDSQDSSKNYLRITTDSLEGSAVSLDDSSKENLERLVQTANSLLDEAVAERDFDTGDLVAIETGETNREALRRFAQFLSQERRARFASKATSPKKQPTSQPTAPAKPTEPSKSPQYKAKKPPPIEKPQPERVPSLASDSAKAKSAMELVMDSQVEYQERAYVTFPYFPSLTFFDNPFETTHSGQGSPHAAPQAVSYMEPVYSTYSYPQPESESSRRSRGQSSFSRSSQSRSSSYSEYDDSDHGSLVYYDISHQTSYPKGQSYSSQPSSSRYNDYFNIFN</sequence>
<dbReference type="AlphaFoldDB" id="A0A8T0HH75"/>
<dbReference type="InterPro" id="IPR002641">
    <property type="entry name" value="PNPLA_dom"/>
</dbReference>
<evidence type="ECO:0000313" key="7">
    <source>
        <dbReference type="EMBL" id="KAG0569724.1"/>
    </source>
</evidence>
<feature type="short sequence motif" description="GXSXG" evidence="3">
    <location>
        <begin position="138"/>
        <end position="142"/>
    </location>
</feature>
<feature type="region of interest" description="Disordered" evidence="5">
    <location>
        <begin position="472"/>
        <end position="526"/>
    </location>
</feature>
<proteinExistence type="inferred from homology"/>
<dbReference type="Pfam" id="PF01734">
    <property type="entry name" value="Patatin"/>
    <property type="match status" value="1"/>
</dbReference>
<dbReference type="CDD" id="cd07214">
    <property type="entry name" value="Pat17_isozyme_like"/>
    <property type="match status" value="1"/>
</dbReference>
<evidence type="ECO:0000256" key="2">
    <source>
        <dbReference type="ARBA" id="ARBA00023098"/>
    </source>
</evidence>
<feature type="active site" description="Proton acceptor" evidence="3">
    <location>
        <position position="294"/>
    </location>
</feature>
<feature type="active site" description="Nucleophile" evidence="3">
    <location>
        <position position="140"/>
    </location>
</feature>
<comment type="domain">
    <text evidence="4">The nitrogen atoms of the two glycine residues in the GGXR motif define the oxyanion hole, and stabilize the oxyanion that forms during the nucleophilic attack by the catalytic serine during substrate cleavage.</text>
</comment>
<reference evidence="7 8" key="1">
    <citation type="submission" date="2020-06" db="EMBL/GenBank/DDBJ databases">
        <title>WGS assembly of Ceratodon purpureus strain R40.</title>
        <authorList>
            <person name="Carey S.B."/>
            <person name="Jenkins J."/>
            <person name="Shu S."/>
            <person name="Lovell J.T."/>
            <person name="Sreedasyam A."/>
            <person name="Maumus F."/>
            <person name="Tiley G.P."/>
            <person name="Fernandez-Pozo N."/>
            <person name="Barry K."/>
            <person name="Chen C."/>
            <person name="Wang M."/>
            <person name="Lipzen A."/>
            <person name="Daum C."/>
            <person name="Saski C.A."/>
            <person name="Payton A.C."/>
            <person name="Mcbreen J.C."/>
            <person name="Conrad R.E."/>
            <person name="Kollar L.M."/>
            <person name="Olsson S."/>
            <person name="Huttunen S."/>
            <person name="Landis J.B."/>
            <person name="Wickett N.J."/>
            <person name="Johnson M.G."/>
            <person name="Rensing S.A."/>
            <person name="Grimwood J."/>
            <person name="Schmutz J."/>
            <person name="Mcdaniel S.F."/>
        </authorList>
    </citation>
    <scope>NUCLEOTIDE SEQUENCE [LARGE SCALE GENOMIC DNA]</scope>
    <source>
        <strain evidence="7 8">R40</strain>
    </source>
</reference>
<comment type="function">
    <text evidence="4">Lipolytic acyl hydrolase (LAH).</text>
</comment>
<dbReference type="PANTHER" id="PTHR32176">
    <property type="entry name" value="XYLOSE ISOMERASE"/>
    <property type="match status" value="1"/>
</dbReference>
<evidence type="ECO:0000256" key="1">
    <source>
        <dbReference type="ARBA" id="ARBA00010240"/>
    </source>
</evidence>
<feature type="compositionally biased region" description="Polar residues" evidence="5">
    <location>
        <begin position="476"/>
        <end position="489"/>
    </location>
</feature>
<keyword evidence="2 3" id="KW-0443">Lipid metabolism</keyword>
<dbReference type="GO" id="GO:0016042">
    <property type="term" value="P:lipid catabolic process"/>
    <property type="evidence" value="ECO:0007669"/>
    <property type="project" value="UniProtKB-UniRule"/>
</dbReference>
<protein>
    <recommendedName>
        <fullName evidence="4">Patatin</fullName>
        <ecNumber evidence="4">3.1.1.-</ecNumber>
    </recommendedName>
</protein>
<accession>A0A8T0HH75</accession>
<feature type="region of interest" description="Disordered" evidence="5">
    <location>
        <begin position="591"/>
        <end position="627"/>
    </location>
</feature>
<organism evidence="7 8">
    <name type="scientific">Ceratodon purpureus</name>
    <name type="common">Fire moss</name>
    <name type="synonym">Dicranum purpureum</name>
    <dbReference type="NCBI Taxonomy" id="3225"/>
    <lineage>
        <taxon>Eukaryota</taxon>
        <taxon>Viridiplantae</taxon>
        <taxon>Streptophyta</taxon>
        <taxon>Embryophyta</taxon>
        <taxon>Bryophyta</taxon>
        <taxon>Bryophytina</taxon>
        <taxon>Bryopsida</taxon>
        <taxon>Dicranidae</taxon>
        <taxon>Pseudoditrichales</taxon>
        <taxon>Ditrichaceae</taxon>
        <taxon>Ceratodon</taxon>
    </lineage>
</organism>
<evidence type="ECO:0000313" key="8">
    <source>
        <dbReference type="Proteomes" id="UP000822688"/>
    </source>
</evidence>
<dbReference type="Proteomes" id="UP000822688">
    <property type="component" value="Chromosome 6"/>
</dbReference>
<dbReference type="EMBL" id="CM026427">
    <property type="protein sequence ID" value="KAG0569724.1"/>
    <property type="molecule type" value="Genomic_DNA"/>
</dbReference>
<dbReference type="GO" id="GO:0047372">
    <property type="term" value="F:monoacylglycerol lipase activity"/>
    <property type="evidence" value="ECO:0007669"/>
    <property type="project" value="TreeGrafter"/>
</dbReference>
<dbReference type="EC" id="3.1.1.-" evidence="4"/>
<evidence type="ECO:0000259" key="6">
    <source>
        <dbReference type="PROSITE" id="PS51635"/>
    </source>
</evidence>